<dbReference type="SUPFAM" id="SSF49265">
    <property type="entry name" value="Fibronectin type III"/>
    <property type="match status" value="1"/>
</dbReference>
<keyword evidence="2" id="KW-0732">Signal</keyword>
<proteinExistence type="predicted"/>
<evidence type="ECO:0000313" key="4">
    <source>
        <dbReference type="Proteomes" id="UP000268014"/>
    </source>
</evidence>
<dbReference type="AlphaFoldDB" id="A0A0N4WTH3"/>
<dbReference type="Proteomes" id="UP000268014">
    <property type="component" value="Unassembled WGS sequence"/>
</dbReference>
<name>A0A0N4WTH3_HAEPC</name>
<evidence type="ECO:0000256" key="1">
    <source>
        <dbReference type="SAM" id="MobiDB-lite"/>
    </source>
</evidence>
<evidence type="ECO:0000313" key="3">
    <source>
        <dbReference type="EMBL" id="VDO54536.1"/>
    </source>
</evidence>
<sequence>MNGRYLLLTSILLEALCYGVASGESLILKRGAKFNLICEGYRTTLYDCRWDFEDKDGNVKGHPPCGGAESAGYASESGVYKCYVKGPNDKEFRHTSTIPVTVFKDAPQKPKVVLKKIDVRPRGIEISWEAESIEYVPTRKYMGLFPKGIVAHVLGVFHNICPETQLSLALRHFQGPIKRIKVYVTKAGFPEELVTETAEQSGNVTYAVNNEGGRFIVTVTDTFVDDLTSKSEEEEVSFETVDDIKVIDLKHEVDLNDITLKWDATGMRKDEQPVYEVRVMTMKKGSKVLNKTIKATEKITKWKIEYRPEKYFVIVVATIGLYEGPPSTEVTVDVTELAPTDTPSVVGAKVNSPAEVYIMFKPLPLDKLPGIDLGCKVYLCLEQRVNIDCKVKTAGPRVDKVLYEDLIGGRRILHTGFINVKKLEGPGPIFGHSIQGVYWASVQCLTGAGPSPMSSWISVDVAKSVVAPRGKGIGARRADGKYVLDRILTEDRGLRSVDAGPGKTKAGKAAKGTPKKKKGKQKSKDSKSKDSKSKDSKSKDSKSKDSRSKDSKGSKEAEKQEEK</sequence>
<feature type="chain" id="PRO_5043124015" evidence="2">
    <location>
        <begin position="24"/>
        <end position="563"/>
    </location>
</feature>
<reference evidence="3 4" key="2">
    <citation type="submission" date="2018-11" db="EMBL/GenBank/DDBJ databases">
        <authorList>
            <consortium name="Pathogen Informatics"/>
        </authorList>
    </citation>
    <scope>NUCLEOTIDE SEQUENCE [LARGE SCALE GENOMIC DNA]</scope>
    <source>
        <strain evidence="3 4">MHpl1</strain>
    </source>
</reference>
<feature type="signal peptide" evidence="2">
    <location>
        <begin position="1"/>
        <end position="23"/>
    </location>
</feature>
<dbReference type="WBParaSite" id="HPLM_0001489001-mRNA-1">
    <property type="protein sequence ID" value="HPLM_0001489001-mRNA-1"/>
    <property type="gene ID" value="HPLM_0001489001"/>
</dbReference>
<keyword evidence="4" id="KW-1185">Reference proteome</keyword>
<organism evidence="5">
    <name type="scientific">Haemonchus placei</name>
    <name type="common">Barber's pole worm</name>
    <dbReference type="NCBI Taxonomy" id="6290"/>
    <lineage>
        <taxon>Eukaryota</taxon>
        <taxon>Metazoa</taxon>
        <taxon>Ecdysozoa</taxon>
        <taxon>Nematoda</taxon>
        <taxon>Chromadorea</taxon>
        <taxon>Rhabditida</taxon>
        <taxon>Rhabditina</taxon>
        <taxon>Rhabditomorpha</taxon>
        <taxon>Strongyloidea</taxon>
        <taxon>Trichostrongylidae</taxon>
        <taxon>Haemonchus</taxon>
    </lineage>
</organism>
<dbReference type="OMA" id="NLICEGY"/>
<evidence type="ECO:0000313" key="5">
    <source>
        <dbReference type="WBParaSite" id="HPLM_0001489001-mRNA-1"/>
    </source>
</evidence>
<accession>A0A0N4WTH3</accession>
<reference evidence="5" key="1">
    <citation type="submission" date="2017-02" db="UniProtKB">
        <authorList>
            <consortium name="WormBaseParasite"/>
        </authorList>
    </citation>
    <scope>IDENTIFICATION</scope>
</reference>
<dbReference type="OrthoDB" id="5874416at2759"/>
<feature type="compositionally biased region" description="Basic residues" evidence="1">
    <location>
        <begin position="505"/>
        <end position="521"/>
    </location>
</feature>
<feature type="region of interest" description="Disordered" evidence="1">
    <location>
        <begin position="495"/>
        <end position="563"/>
    </location>
</feature>
<evidence type="ECO:0000256" key="2">
    <source>
        <dbReference type="SAM" id="SignalP"/>
    </source>
</evidence>
<feature type="compositionally biased region" description="Basic and acidic residues" evidence="1">
    <location>
        <begin position="522"/>
        <end position="563"/>
    </location>
</feature>
<dbReference type="EMBL" id="UZAF01018743">
    <property type="protein sequence ID" value="VDO54536.1"/>
    <property type="molecule type" value="Genomic_DNA"/>
</dbReference>
<protein>
    <submittedName>
        <fullName evidence="5">Ig-like domain-containing protein</fullName>
    </submittedName>
</protein>
<gene>
    <name evidence="3" type="ORF">HPLM_LOCUS14882</name>
</gene>
<dbReference type="InterPro" id="IPR036116">
    <property type="entry name" value="FN3_sf"/>
</dbReference>